<dbReference type="InterPro" id="IPR011766">
    <property type="entry name" value="TPP_enzyme_TPP-bd"/>
</dbReference>
<feature type="domain" description="Thiamine pyrophosphate enzyme central" evidence="4">
    <location>
        <begin position="191"/>
        <end position="320"/>
    </location>
</feature>
<accession>A0ABU5DN18</accession>
<evidence type="ECO:0000313" key="7">
    <source>
        <dbReference type="EMBL" id="MDY0747709.1"/>
    </source>
</evidence>
<dbReference type="SUPFAM" id="SSF52467">
    <property type="entry name" value="DHS-like NAD/FAD-binding domain"/>
    <property type="match status" value="1"/>
</dbReference>
<organism evidence="7 8">
    <name type="scientific">Roseateles agri</name>
    <dbReference type="NCBI Taxonomy" id="3098619"/>
    <lineage>
        <taxon>Bacteria</taxon>
        <taxon>Pseudomonadati</taxon>
        <taxon>Pseudomonadota</taxon>
        <taxon>Betaproteobacteria</taxon>
        <taxon>Burkholderiales</taxon>
        <taxon>Sphaerotilaceae</taxon>
        <taxon>Roseateles</taxon>
    </lineage>
</organism>
<feature type="domain" description="Thiamine pyrophosphate enzyme N-terminal TPP-binding" evidence="6">
    <location>
        <begin position="4"/>
        <end position="118"/>
    </location>
</feature>
<reference evidence="7 8" key="1">
    <citation type="submission" date="2023-11" db="EMBL/GenBank/DDBJ databases">
        <title>Paucibacter sp. nov., isolated from fresh soil in Korea.</title>
        <authorList>
            <person name="Le N.T.T."/>
        </authorList>
    </citation>
    <scope>NUCLEOTIDE SEQUENCE [LARGE SCALE GENOMIC DNA]</scope>
    <source>
        <strain evidence="7 8">R3-3</strain>
    </source>
</reference>
<evidence type="ECO:0000259" key="6">
    <source>
        <dbReference type="Pfam" id="PF02776"/>
    </source>
</evidence>
<sequence>MTRTVGELLTATLADIGATQVFGIVGDAMNAFTDAMRRERRMRWIGVRHEEGAALAAAGQAKLTGRLGVCAGTTGPGANHLLAGLYEARHDHAPVLAISGDVPTTLGGIDYLQAADHVQAFRDACVYAATIGSADAAPAQIHEAIAAAYGRRGVALLNIPQDVMGASTSRPPLSLKTLREPREIAPDPTDIEAAAQLIDDAKSVAIFVGHGARDARDEVLALAKRLNAPIVHTYRALDQFAFDEPLVVGGLGLIGSKAGQDAVHRCSLLLMIGSDYPYSEFLPQKVTRVVQIDERAEAIGRRLPVTQAIVGSSRPALAALLLRVQPKPDASFLGLAQREWADWRRMLDRKADIARSEDRIHPQALARAVSDLAAEDAAFCVDTGEVTLWTANWLRPRGRQRIIGSYNNAAVGTALGMANGVQALDPKRQVIVMCGDGGFGMLMQEFATAVQHRLPIKVFIFNNAGWGLVHLEMEEAALPAYKAGVEMRNPDFAMFARACGATGFTVTQPQALRDIVGQALSTPGPVIVDVAVDPAEIPAMPHVELDKVWRFGVAKLRETVQA</sequence>
<dbReference type="Pfam" id="PF02775">
    <property type="entry name" value="TPP_enzyme_C"/>
    <property type="match status" value="1"/>
</dbReference>
<dbReference type="EMBL" id="JAXCLA010000008">
    <property type="protein sequence ID" value="MDY0747709.1"/>
    <property type="molecule type" value="Genomic_DNA"/>
</dbReference>
<dbReference type="InterPro" id="IPR029061">
    <property type="entry name" value="THDP-binding"/>
</dbReference>
<dbReference type="RefSeq" id="WP_320425664.1">
    <property type="nucleotide sequence ID" value="NZ_JAXCLA010000008.1"/>
</dbReference>
<dbReference type="Gene3D" id="3.40.50.970">
    <property type="match status" value="2"/>
</dbReference>
<dbReference type="Proteomes" id="UP001285263">
    <property type="component" value="Unassembled WGS sequence"/>
</dbReference>
<dbReference type="SUPFAM" id="SSF52518">
    <property type="entry name" value="Thiamin diphosphate-binding fold (THDP-binding)"/>
    <property type="match status" value="2"/>
</dbReference>
<proteinExistence type="inferred from homology"/>
<keyword evidence="8" id="KW-1185">Reference proteome</keyword>
<evidence type="ECO:0000259" key="5">
    <source>
        <dbReference type="Pfam" id="PF02775"/>
    </source>
</evidence>
<dbReference type="PANTHER" id="PTHR42981">
    <property type="entry name" value="PYRUVATE DEHYDROGENASE [UBIQUINONE]"/>
    <property type="match status" value="1"/>
</dbReference>
<evidence type="ECO:0000259" key="4">
    <source>
        <dbReference type="Pfam" id="PF00205"/>
    </source>
</evidence>
<gene>
    <name evidence="7" type="ORF">SNE35_24615</name>
</gene>
<dbReference type="PANTHER" id="PTHR42981:SF2">
    <property type="entry name" value="PYRUVATE DEHYDROGENASE [UBIQUINONE]"/>
    <property type="match status" value="1"/>
</dbReference>
<dbReference type="InterPro" id="IPR012000">
    <property type="entry name" value="Thiamin_PyroP_enz_cen_dom"/>
</dbReference>
<evidence type="ECO:0000256" key="1">
    <source>
        <dbReference type="ARBA" id="ARBA00007812"/>
    </source>
</evidence>
<evidence type="ECO:0000256" key="3">
    <source>
        <dbReference type="RuleBase" id="RU362132"/>
    </source>
</evidence>
<keyword evidence="2 3" id="KW-0786">Thiamine pyrophosphate</keyword>
<dbReference type="Pfam" id="PF02776">
    <property type="entry name" value="TPP_enzyme_N"/>
    <property type="match status" value="1"/>
</dbReference>
<dbReference type="InterPro" id="IPR012001">
    <property type="entry name" value="Thiamin_PyroP_enz_TPP-bd_dom"/>
</dbReference>
<protein>
    <submittedName>
        <fullName evidence="7">Thiamine pyrophosphate-binding protein</fullName>
    </submittedName>
</protein>
<dbReference type="InterPro" id="IPR047211">
    <property type="entry name" value="POXB-like"/>
</dbReference>
<feature type="domain" description="Thiamine pyrophosphate enzyme TPP-binding" evidence="5">
    <location>
        <begin position="382"/>
        <end position="530"/>
    </location>
</feature>
<evidence type="ECO:0000256" key="2">
    <source>
        <dbReference type="ARBA" id="ARBA00023052"/>
    </source>
</evidence>
<dbReference type="Gene3D" id="3.40.50.1220">
    <property type="entry name" value="TPP-binding domain"/>
    <property type="match status" value="1"/>
</dbReference>
<dbReference type="Pfam" id="PF00205">
    <property type="entry name" value="TPP_enzyme_M"/>
    <property type="match status" value="1"/>
</dbReference>
<evidence type="ECO:0000313" key="8">
    <source>
        <dbReference type="Proteomes" id="UP001285263"/>
    </source>
</evidence>
<comment type="similarity">
    <text evidence="1 3">Belongs to the TPP enzyme family.</text>
</comment>
<comment type="caution">
    <text evidence="7">The sequence shown here is derived from an EMBL/GenBank/DDBJ whole genome shotgun (WGS) entry which is preliminary data.</text>
</comment>
<dbReference type="InterPro" id="IPR029035">
    <property type="entry name" value="DHS-like_NAD/FAD-binding_dom"/>
</dbReference>
<name>A0ABU5DN18_9BURK</name>